<feature type="compositionally biased region" description="Low complexity" evidence="1">
    <location>
        <begin position="26"/>
        <end position="39"/>
    </location>
</feature>
<feature type="region of interest" description="Disordered" evidence="1">
    <location>
        <begin position="26"/>
        <end position="76"/>
    </location>
</feature>
<dbReference type="SUPFAM" id="SSF56935">
    <property type="entry name" value="Porins"/>
    <property type="match status" value="1"/>
</dbReference>
<dbReference type="Pfam" id="PF19577">
    <property type="entry name" value="DcaP"/>
    <property type="match status" value="1"/>
</dbReference>
<protein>
    <submittedName>
        <fullName evidence="2">DcaP family trimeric outer membrane transporter</fullName>
    </submittedName>
</protein>
<evidence type="ECO:0000256" key="1">
    <source>
        <dbReference type="SAM" id="MobiDB-lite"/>
    </source>
</evidence>
<feature type="compositionally biased region" description="Low complexity" evidence="1">
    <location>
        <begin position="52"/>
        <end position="62"/>
    </location>
</feature>
<name>A0ABV9C3K8_9GAMM</name>
<feature type="compositionally biased region" description="Basic and acidic residues" evidence="1">
    <location>
        <begin position="40"/>
        <end position="51"/>
    </location>
</feature>
<comment type="caution">
    <text evidence="2">The sequence shown here is derived from an EMBL/GenBank/DDBJ whole genome shotgun (WGS) entry which is preliminary data.</text>
</comment>
<dbReference type="EMBL" id="JBHSGA010000017">
    <property type="protein sequence ID" value="MFC4527604.1"/>
    <property type="molecule type" value="Genomic_DNA"/>
</dbReference>
<dbReference type="RefSeq" id="WP_266150285.1">
    <property type="nucleotide sequence ID" value="NZ_CP064028.1"/>
</dbReference>
<dbReference type="Proteomes" id="UP001595961">
    <property type="component" value="Unassembled WGS sequence"/>
</dbReference>
<evidence type="ECO:0000313" key="2">
    <source>
        <dbReference type="EMBL" id="MFC4527604.1"/>
    </source>
</evidence>
<proteinExistence type="predicted"/>
<gene>
    <name evidence="2" type="ORF">ACFO5W_13245</name>
</gene>
<keyword evidence="3" id="KW-1185">Reference proteome</keyword>
<accession>A0ABV9C3K8</accession>
<sequence length="466" mass="51718">MAAPAALAQSTDSSADLKAEIAQMRQQMQAQQQVMQKMQQRLDELEAKEAAKPQATAQAPSQPAKPPVVTPTSELEAAKATQYHPPSAPAGVSEPLPDGYVRLGDTGNLLKVDLVAQVDAMADNTYMGAQDLFVPSSIPVRGAAFYATGWRSNMSAKQSVFRMDFRRDTDYGTLKIVYKNNFFGSGTGDMPYNLQYFYGELDNERFTLLAGYNISAFTDIDVFPNTLDYEGPNSFTFKYGPQIRFSPILYKSGDSLLTLPLSMEKPNADITTVEGFNTYSRRPDFVFGLRWEAPSWHIQWANLWRDLRVESATARTRGTNGYATQLTGTTKLFERDSVQGWVSNGRGYANFLQDISGLGLDAAFNTQGDLRGIRARGWGAGYTHGWSSDLSSSLSYGYLRISPQSNLLIDQTLPKSTKFGSLNLAWQFSERAMVGIEYLWGQNIDLTDARGQGQRIQTTLRYDLNP</sequence>
<dbReference type="InterPro" id="IPR045748">
    <property type="entry name" value="DcaP"/>
</dbReference>
<organism evidence="2 3">
    <name type="scientific">Dyella halodurans</name>
    <dbReference type="NCBI Taxonomy" id="1920171"/>
    <lineage>
        <taxon>Bacteria</taxon>
        <taxon>Pseudomonadati</taxon>
        <taxon>Pseudomonadota</taxon>
        <taxon>Gammaproteobacteria</taxon>
        <taxon>Lysobacterales</taxon>
        <taxon>Rhodanobacteraceae</taxon>
        <taxon>Dyella</taxon>
    </lineage>
</organism>
<evidence type="ECO:0000313" key="3">
    <source>
        <dbReference type="Proteomes" id="UP001595961"/>
    </source>
</evidence>
<reference evidence="3" key="1">
    <citation type="journal article" date="2019" name="Int. J. Syst. Evol. Microbiol.">
        <title>The Global Catalogue of Microorganisms (GCM) 10K type strain sequencing project: providing services to taxonomists for standard genome sequencing and annotation.</title>
        <authorList>
            <consortium name="The Broad Institute Genomics Platform"/>
            <consortium name="The Broad Institute Genome Sequencing Center for Infectious Disease"/>
            <person name="Wu L."/>
            <person name="Ma J."/>
        </authorList>
    </citation>
    <scope>NUCLEOTIDE SEQUENCE [LARGE SCALE GENOMIC DNA]</scope>
    <source>
        <strain evidence="3">CCM 4481</strain>
    </source>
</reference>